<sequence>MCFTVNLSARSFFGSSGMKRCFLLLSIFFLSSCAQFTDMVSYRINESQLEQLILQQAEQQQPEVRIMGFSVPLEITSLIAEIGPEQTDIVRLQAGFNLPIEIFGRSYPVTLNLGVEGAPMYDGNEKAIYVRRLNVVNSSINAAGYSGTLTGLNGQVLDILDEFMSERPVYRLDANDRTQQLLMQVPLSLTVEEGALRISPAR</sequence>
<dbReference type="Pfam" id="PF07273">
    <property type="entry name" value="DUF1439"/>
    <property type="match status" value="1"/>
</dbReference>
<dbReference type="AlphaFoldDB" id="A0A432VR51"/>
<dbReference type="Gene3D" id="3.15.10.40">
    <property type="entry name" value="Uncharacterised protein PF07273, DUF1439"/>
    <property type="match status" value="1"/>
</dbReference>
<proteinExistence type="predicted"/>
<dbReference type="InterPro" id="IPR010835">
    <property type="entry name" value="DUF1439"/>
</dbReference>
<reference evidence="2" key="1">
    <citation type="journal article" date="2018" name="Front. Microbiol.">
        <title>Genome-Based Analysis Reveals the Taxonomy and Diversity of the Family Idiomarinaceae.</title>
        <authorList>
            <person name="Liu Y."/>
            <person name="Lai Q."/>
            <person name="Shao Z."/>
        </authorList>
    </citation>
    <scope>NUCLEOTIDE SEQUENCE [LARGE SCALE GENOMIC DNA]</scope>
    <source>
        <strain evidence="2">GBPy7</strain>
    </source>
</reference>
<accession>A0A432VR51</accession>
<dbReference type="EMBL" id="PIPJ01000010">
    <property type="protein sequence ID" value="RUO18727.1"/>
    <property type="molecule type" value="Genomic_DNA"/>
</dbReference>
<name>A0A432VR51_9GAMM</name>
<keyword evidence="2" id="KW-1185">Reference proteome</keyword>
<comment type="caution">
    <text evidence="1">The sequence shown here is derived from an EMBL/GenBank/DDBJ whole genome shotgun (WGS) entry which is preliminary data.</text>
</comment>
<evidence type="ECO:0008006" key="3">
    <source>
        <dbReference type="Google" id="ProtNLM"/>
    </source>
</evidence>
<organism evidence="1 2">
    <name type="scientific">Aliidiomarina iranensis</name>
    <dbReference type="NCBI Taxonomy" id="1434071"/>
    <lineage>
        <taxon>Bacteria</taxon>
        <taxon>Pseudomonadati</taxon>
        <taxon>Pseudomonadota</taxon>
        <taxon>Gammaproteobacteria</taxon>
        <taxon>Alteromonadales</taxon>
        <taxon>Idiomarinaceae</taxon>
        <taxon>Aliidiomarina</taxon>
    </lineage>
</organism>
<protein>
    <recommendedName>
        <fullName evidence="3">DUF1439 domain-containing protein</fullName>
    </recommendedName>
</protein>
<gene>
    <name evidence="1" type="ORF">CWE08_10880</name>
</gene>
<evidence type="ECO:0000313" key="1">
    <source>
        <dbReference type="EMBL" id="RUO18727.1"/>
    </source>
</evidence>
<evidence type="ECO:0000313" key="2">
    <source>
        <dbReference type="Proteomes" id="UP000288395"/>
    </source>
</evidence>
<dbReference type="Proteomes" id="UP000288395">
    <property type="component" value="Unassembled WGS sequence"/>
</dbReference>